<dbReference type="AlphaFoldDB" id="D8SH23"/>
<dbReference type="EC" id="1.3.1.22" evidence="11"/>
<reference evidence="13 14" key="1">
    <citation type="journal article" date="2011" name="Science">
        <title>The Selaginella genome identifies genetic changes associated with the evolution of vascular plants.</title>
        <authorList>
            <person name="Banks J.A."/>
            <person name="Nishiyama T."/>
            <person name="Hasebe M."/>
            <person name="Bowman J.L."/>
            <person name="Gribskov M."/>
            <person name="dePamphilis C."/>
            <person name="Albert V.A."/>
            <person name="Aono N."/>
            <person name="Aoyama T."/>
            <person name="Ambrose B.A."/>
            <person name="Ashton N.W."/>
            <person name="Axtell M.J."/>
            <person name="Barker E."/>
            <person name="Barker M.S."/>
            <person name="Bennetzen J.L."/>
            <person name="Bonawitz N.D."/>
            <person name="Chapple C."/>
            <person name="Cheng C."/>
            <person name="Correa L.G."/>
            <person name="Dacre M."/>
            <person name="DeBarry J."/>
            <person name="Dreyer I."/>
            <person name="Elias M."/>
            <person name="Engstrom E.M."/>
            <person name="Estelle M."/>
            <person name="Feng L."/>
            <person name="Finet C."/>
            <person name="Floyd S.K."/>
            <person name="Frommer W.B."/>
            <person name="Fujita T."/>
            <person name="Gramzow L."/>
            <person name="Gutensohn M."/>
            <person name="Harholt J."/>
            <person name="Hattori M."/>
            <person name="Heyl A."/>
            <person name="Hirai T."/>
            <person name="Hiwatashi Y."/>
            <person name="Ishikawa M."/>
            <person name="Iwata M."/>
            <person name="Karol K.G."/>
            <person name="Koehler B."/>
            <person name="Kolukisaoglu U."/>
            <person name="Kubo M."/>
            <person name="Kurata T."/>
            <person name="Lalonde S."/>
            <person name="Li K."/>
            <person name="Li Y."/>
            <person name="Litt A."/>
            <person name="Lyons E."/>
            <person name="Manning G."/>
            <person name="Maruyama T."/>
            <person name="Michael T.P."/>
            <person name="Mikami K."/>
            <person name="Miyazaki S."/>
            <person name="Morinaga S."/>
            <person name="Murata T."/>
            <person name="Mueller-Roeber B."/>
            <person name="Nelson D.R."/>
            <person name="Obara M."/>
            <person name="Oguri Y."/>
            <person name="Olmstead R.G."/>
            <person name="Onodera N."/>
            <person name="Petersen B.L."/>
            <person name="Pils B."/>
            <person name="Prigge M."/>
            <person name="Rensing S.A."/>
            <person name="Riano-Pachon D.M."/>
            <person name="Roberts A.W."/>
            <person name="Sato Y."/>
            <person name="Scheller H.V."/>
            <person name="Schulz B."/>
            <person name="Schulz C."/>
            <person name="Shakirov E.V."/>
            <person name="Shibagaki N."/>
            <person name="Shinohara N."/>
            <person name="Shippen D.E."/>
            <person name="Soerensen I."/>
            <person name="Sotooka R."/>
            <person name="Sugimoto N."/>
            <person name="Sugita M."/>
            <person name="Sumikawa N."/>
            <person name="Tanurdzic M."/>
            <person name="Theissen G."/>
            <person name="Ulvskov P."/>
            <person name="Wakazuki S."/>
            <person name="Weng J.K."/>
            <person name="Willats W.W."/>
            <person name="Wipf D."/>
            <person name="Wolf P.G."/>
            <person name="Yang L."/>
            <person name="Zimmer A.D."/>
            <person name="Zhu Q."/>
            <person name="Mitros T."/>
            <person name="Hellsten U."/>
            <person name="Loque D."/>
            <person name="Otillar R."/>
            <person name="Salamov A."/>
            <person name="Schmutz J."/>
            <person name="Shapiro H."/>
            <person name="Lindquist E."/>
            <person name="Lucas S."/>
            <person name="Rokhsar D."/>
            <person name="Grigoriev I.V."/>
        </authorList>
    </citation>
    <scope>NUCLEOTIDE SEQUENCE [LARGE SCALE GENOMIC DNA]</scope>
</reference>
<evidence type="ECO:0000259" key="12">
    <source>
        <dbReference type="Pfam" id="PF02544"/>
    </source>
</evidence>
<dbReference type="Gene3D" id="1.20.120.1630">
    <property type="match status" value="1"/>
</dbReference>
<dbReference type="GO" id="GO:0016020">
    <property type="term" value="C:membrane"/>
    <property type="evidence" value="ECO:0007669"/>
    <property type="project" value="UniProtKB-SubCell"/>
</dbReference>
<organism evidence="14">
    <name type="scientific">Selaginella moellendorffii</name>
    <name type="common">Spikemoss</name>
    <dbReference type="NCBI Taxonomy" id="88036"/>
    <lineage>
        <taxon>Eukaryota</taxon>
        <taxon>Viridiplantae</taxon>
        <taxon>Streptophyta</taxon>
        <taxon>Embryophyta</taxon>
        <taxon>Tracheophyta</taxon>
        <taxon>Lycopodiopsida</taxon>
        <taxon>Selaginellales</taxon>
        <taxon>Selaginellaceae</taxon>
        <taxon>Selaginella</taxon>
    </lineage>
</organism>
<dbReference type="FunFam" id="1.20.120.1630:FF:000002">
    <property type="entry name" value="Steroid 5 alpha-reductase 1"/>
    <property type="match status" value="1"/>
</dbReference>
<feature type="transmembrane region" description="Helical" evidence="11">
    <location>
        <begin position="109"/>
        <end position="127"/>
    </location>
</feature>
<dbReference type="KEGG" id="smo:SELMODRAFT_116608"/>
<evidence type="ECO:0000256" key="9">
    <source>
        <dbReference type="ARBA" id="ARBA00048164"/>
    </source>
</evidence>
<dbReference type="PANTHER" id="PTHR10556">
    <property type="entry name" value="3-OXO-5-ALPHA-STEROID 4-DEHYDROGENASE"/>
    <property type="match status" value="1"/>
</dbReference>
<keyword evidence="6" id="KW-0560">Oxidoreductase</keyword>
<comment type="similarity">
    <text evidence="3 11">Belongs to the steroid 5-alpha reductase family.</text>
</comment>
<dbReference type="InterPro" id="IPR001104">
    <property type="entry name" value="3-oxo-5_a-steroid_4-DH_C"/>
</dbReference>
<dbReference type="EMBL" id="GL377619">
    <property type="protein sequence ID" value="EFJ16304.1"/>
    <property type="molecule type" value="Genomic_DNA"/>
</dbReference>
<accession>D8SH23</accession>
<evidence type="ECO:0000256" key="1">
    <source>
        <dbReference type="ARBA" id="ARBA00004141"/>
    </source>
</evidence>
<keyword evidence="11" id="KW-0443">Lipid metabolism</keyword>
<dbReference type="eggNOG" id="KOG1638">
    <property type="taxonomic scope" value="Eukaryota"/>
</dbReference>
<dbReference type="HOGENOM" id="CLU_065395_1_0_1"/>
<dbReference type="InParanoid" id="D8SH23"/>
<comment type="pathway">
    <text evidence="10">Steroid biosynthesis.</text>
</comment>
<comment type="pathway">
    <text evidence="2">Hormone biosynthesis.</text>
</comment>
<dbReference type="PROSITE" id="PS50244">
    <property type="entry name" value="S5A_REDUCTASE"/>
    <property type="match status" value="1"/>
</dbReference>
<evidence type="ECO:0000256" key="8">
    <source>
        <dbReference type="ARBA" id="ARBA00037910"/>
    </source>
</evidence>
<evidence type="ECO:0000256" key="5">
    <source>
        <dbReference type="ARBA" id="ARBA00022989"/>
    </source>
</evidence>
<evidence type="ECO:0000256" key="7">
    <source>
        <dbReference type="ARBA" id="ARBA00023136"/>
    </source>
</evidence>
<evidence type="ECO:0000256" key="10">
    <source>
        <dbReference type="ARBA" id="ARBA00060577"/>
    </source>
</evidence>
<protein>
    <recommendedName>
        <fullName evidence="11">Steroid 5-alpha-reductase DET2</fullName>
        <ecNumber evidence="11">1.3.1.22</ecNumber>
    </recommendedName>
</protein>
<dbReference type="InterPro" id="IPR016636">
    <property type="entry name" value="3-oxo-5-alpha-steroid_4-DH"/>
</dbReference>
<dbReference type="Gramene" id="EFJ16304">
    <property type="protein sequence ID" value="EFJ16304"/>
    <property type="gene ID" value="SELMODRAFT_116608"/>
</dbReference>
<dbReference type="InterPro" id="IPR039357">
    <property type="entry name" value="SRD5A/TECR"/>
</dbReference>
<evidence type="ECO:0000313" key="13">
    <source>
        <dbReference type="EMBL" id="EFJ16304.1"/>
    </source>
</evidence>
<keyword evidence="11" id="KW-0444">Lipid biosynthesis</keyword>
<evidence type="ECO:0000256" key="2">
    <source>
        <dbReference type="ARBA" id="ARBA00004972"/>
    </source>
</evidence>
<comment type="pathway">
    <text evidence="8 11">Plant hormone biosynthesis; brassinosteroid biosynthesis.</text>
</comment>
<comment type="caution">
    <text evidence="11">Lacks conserved residue(s) required for the propagation of feature annotation.</text>
</comment>
<keyword evidence="14" id="KW-1185">Reference proteome</keyword>
<keyword evidence="11" id="KW-0752">Steroid biosynthesis</keyword>
<keyword evidence="11" id="KW-1069">Brassinosteroid biosynthesis</keyword>
<dbReference type="FunCoup" id="D8SH23">
    <property type="interactions" value="739"/>
</dbReference>
<name>D8SH23_SELML</name>
<dbReference type="Pfam" id="PF02544">
    <property type="entry name" value="Steroid_dh"/>
    <property type="match status" value="1"/>
</dbReference>
<dbReference type="Proteomes" id="UP000001514">
    <property type="component" value="Unassembled WGS sequence"/>
</dbReference>
<evidence type="ECO:0000256" key="4">
    <source>
        <dbReference type="ARBA" id="ARBA00022692"/>
    </source>
</evidence>
<dbReference type="GO" id="GO:0016132">
    <property type="term" value="P:brassinosteroid biosynthetic process"/>
    <property type="evidence" value="ECO:0000318"/>
    <property type="project" value="GO_Central"/>
</dbReference>
<feature type="transmembrane region" description="Helical" evidence="11">
    <location>
        <begin position="148"/>
        <end position="172"/>
    </location>
</feature>
<dbReference type="OrthoDB" id="5788137at2759"/>
<feature type="transmembrane region" description="Helical" evidence="11">
    <location>
        <begin position="208"/>
        <end position="232"/>
    </location>
</feature>
<dbReference type="PANTHER" id="PTHR10556:SF43">
    <property type="entry name" value="STEROID 5-ALPHA-REDUCTASE DET2"/>
    <property type="match status" value="1"/>
</dbReference>
<dbReference type="UniPathway" id="UPA00381"/>
<comment type="subcellular location">
    <subcellularLocation>
        <location evidence="1">Membrane</location>
        <topology evidence="1">Multi-pass membrane protein</topology>
    </subcellularLocation>
</comment>
<keyword evidence="7 11" id="KW-0472">Membrane</keyword>
<keyword evidence="4 11" id="KW-0812">Transmembrane</keyword>
<dbReference type="OMA" id="PEEWYTD"/>
<keyword evidence="5 11" id="KW-1133">Transmembrane helix</keyword>
<evidence type="ECO:0000256" key="3">
    <source>
        <dbReference type="ARBA" id="ARBA00007742"/>
    </source>
</evidence>
<feature type="domain" description="3-oxo-5-alpha-steroid 4-dehydrogenase C-terminal" evidence="12">
    <location>
        <begin position="108"/>
        <end position="260"/>
    </location>
</feature>
<evidence type="ECO:0000256" key="6">
    <source>
        <dbReference type="ARBA" id="ARBA00023002"/>
    </source>
</evidence>
<evidence type="ECO:0000256" key="11">
    <source>
        <dbReference type="PIRNR" id="PIRNR015596"/>
    </source>
</evidence>
<proteinExistence type="inferred from homology"/>
<dbReference type="PIRSF" id="PIRSF015596">
    <property type="entry name" value="5_alpha-SR2"/>
    <property type="match status" value="1"/>
</dbReference>
<dbReference type="STRING" id="88036.D8SH23"/>
<comment type="catalytic activity">
    <reaction evidence="9 11">
        <text>a 3-oxo-5alpha-steroid + NADP(+) = a 3-oxo-Delta(4)-steroid + NADPH + H(+)</text>
        <dbReference type="Rhea" id="RHEA:54384"/>
        <dbReference type="ChEBI" id="CHEBI:13601"/>
        <dbReference type="ChEBI" id="CHEBI:15378"/>
        <dbReference type="ChEBI" id="CHEBI:47909"/>
        <dbReference type="ChEBI" id="CHEBI:57783"/>
        <dbReference type="ChEBI" id="CHEBI:58349"/>
        <dbReference type="EC" id="1.3.1.22"/>
    </reaction>
</comment>
<dbReference type="GeneID" id="9661301"/>
<comment type="function">
    <text evidence="11">Involved in a reduction step in the biosynthesis of the plant steroid, brassinolide.</text>
</comment>
<evidence type="ECO:0000313" key="14">
    <source>
        <dbReference type="Proteomes" id="UP000001514"/>
    </source>
</evidence>
<sequence>MKEESVFQFLVWIQFVRAALSFRRPVGIRTYGRHLTPRLSALPTLPSHLGWLLMEAPTLLVPALIFHRGKHAATAAPRLLLLLFLAHYFHRTLLYPLRLSRRSSSSTPMPLVTAVLAALFNALNTYIQLRWISHFGFYPERWIRSAQFAIGAFLFVAGMAINIWADGVLIALRKQRSSAKDSVSYRVPYGGLYEFVSCPNYLGEIVEWLGWAILTWSPAGLGFFLYTVATLAPRACAHHRWYVDKFPDYPRGRTPLIPFLC</sequence>
<dbReference type="GO" id="GO:0047751">
    <property type="term" value="F:3-oxo-5-alpha-steroid 4-dehydrogenase (NADP+) activity"/>
    <property type="evidence" value="ECO:0007669"/>
    <property type="project" value="UniProtKB-EC"/>
</dbReference>
<gene>
    <name evidence="13" type="primary">DET2B-2</name>
    <name evidence="13" type="ORF">SELMODRAFT_116608</name>
</gene>
<dbReference type="GO" id="GO:0016491">
    <property type="term" value="F:oxidoreductase activity"/>
    <property type="evidence" value="ECO:0000318"/>
    <property type="project" value="GO_Central"/>
</dbReference>